<evidence type="ECO:0000256" key="2">
    <source>
        <dbReference type="ARBA" id="ARBA00022692"/>
    </source>
</evidence>
<dbReference type="Pfam" id="PF05154">
    <property type="entry name" value="TM2"/>
    <property type="match status" value="1"/>
</dbReference>
<evidence type="ECO:0000256" key="1">
    <source>
        <dbReference type="ARBA" id="ARBA00004141"/>
    </source>
</evidence>
<dbReference type="Proteomes" id="UP001595878">
    <property type="component" value="Unassembled WGS sequence"/>
</dbReference>
<feature type="transmembrane region" description="Helical" evidence="6">
    <location>
        <begin position="87"/>
        <end position="119"/>
    </location>
</feature>
<dbReference type="RefSeq" id="WP_375253537.1">
    <property type="nucleotide sequence ID" value="NZ_JBHSHB010000007.1"/>
</dbReference>
<evidence type="ECO:0000256" key="3">
    <source>
        <dbReference type="ARBA" id="ARBA00022989"/>
    </source>
</evidence>
<feature type="domain" description="TM2" evidence="7">
    <location>
        <begin position="59"/>
        <end position="99"/>
    </location>
</feature>
<evidence type="ECO:0000313" key="8">
    <source>
        <dbReference type="EMBL" id="MFC4689380.1"/>
    </source>
</evidence>
<evidence type="ECO:0000256" key="5">
    <source>
        <dbReference type="SAM" id="MobiDB-lite"/>
    </source>
</evidence>
<keyword evidence="4 6" id="KW-0472">Membrane</keyword>
<evidence type="ECO:0000256" key="6">
    <source>
        <dbReference type="SAM" id="Phobius"/>
    </source>
</evidence>
<proteinExistence type="predicted"/>
<sequence>MSTEDNKIPGDKPENDGKRMADDAKDAVNDFAEDAKETAKEFGQSAKEEWDKVTGSTESKKILAGILAIFLGAFGVHKFILGYQKEGIIMLVLSVVGIVLSCVGIGVLLVWAVGLVGLIEGIIYLTKSDEEFYNTYQVGRKPWF</sequence>
<name>A0ABV9L6D5_9FLAO</name>
<keyword evidence="3 6" id="KW-1133">Transmembrane helix</keyword>
<dbReference type="InterPro" id="IPR007829">
    <property type="entry name" value="TM2"/>
</dbReference>
<comment type="subcellular location">
    <subcellularLocation>
        <location evidence="1">Membrane</location>
        <topology evidence="1">Multi-pass membrane protein</topology>
    </subcellularLocation>
</comment>
<organism evidence="8 9">
    <name type="scientific">Dokdonia genika</name>
    <dbReference type="NCBI Taxonomy" id="308113"/>
    <lineage>
        <taxon>Bacteria</taxon>
        <taxon>Pseudomonadati</taxon>
        <taxon>Bacteroidota</taxon>
        <taxon>Flavobacteriia</taxon>
        <taxon>Flavobacteriales</taxon>
        <taxon>Flavobacteriaceae</taxon>
        <taxon>Dokdonia</taxon>
    </lineage>
</organism>
<keyword evidence="9" id="KW-1185">Reference proteome</keyword>
<dbReference type="EMBL" id="JBHSHB010000007">
    <property type="protein sequence ID" value="MFC4689380.1"/>
    <property type="molecule type" value="Genomic_DNA"/>
</dbReference>
<comment type="caution">
    <text evidence="8">The sequence shown here is derived from an EMBL/GenBank/DDBJ whole genome shotgun (WGS) entry which is preliminary data.</text>
</comment>
<evidence type="ECO:0000313" key="9">
    <source>
        <dbReference type="Proteomes" id="UP001595878"/>
    </source>
</evidence>
<protein>
    <submittedName>
        <fullName evidence="8">NINE protein</fullName>
    </submittedName>
</protein>
<feature type="region of interest" description="Disordered" evidence="5">
    <location>
        <begin position="1"/>
        <end position="23"/>
    </location>
</feature>
<evidence type="ECO:0000256" key="4">
    <source>
        <dbReference type="ARBA" id="ARBA00023136"/>
    </source>
</evidence>
<feature type="transmembrane region" description="Helical" evidence="6">
    <location>
        <begin position="62"/>
        <end position="81"/>
    </location>
</feature>
<accession>A0ABV9L6D5</accession>
<evidence type="ECO:0000259" key="7">
    <source>
        <dbReference type="Pfam" id="PF05154"/>
    </source>
</evidence>
<gene>
    <name evidence="8" type="ORF">ACFO5T_02950</name>
</gene>
<keyword evidence="2 6" id="KW-0812">Transmembrane</keyword>
<reference evidence="9" key="1">
    <citation type="journal article" date="2019" name="Int. J. Syst. Evol. Microbiol.">
        <title>The Global Catalogue of Microorganisms (GCM) 10K type strain sequencing project: providing services to taxonomists for standard genome sequencing and annotation.</title>
        <authorList>
            <consortium name="The Broad Institute Genomics Platform"/>
            <consortium name="The Broad Institute Genome Sequencing Center for Infectious Disease"/>
            <person name="Wu L."/>
            <person name="Ma J."/>
        </authorList>
    </citation>
    <scope>NUCLEOTIDE SEQUENCE [LARGE SCALE GENOMIC DNA]</scope>
    <source>
        <strain evidence="9">CGMCC 4.7427</strain>
    </source>
</reference>